<dbReference type="InterPro" id="IPR046670">
    <property type="entry name" value="DUF6540"/>
</dbReference>
<dbReference type="Pfam" id="PF20174">
    <property type="entry name" value="DUF6540"/>
    <property type="match status" value="1"/>
</dbReference>
<proteinExistence type="predicted"/>
<name>A0A6A6F698_9PEZI</name>
<keyword evidence="2" id="KW-1185">Reference proteome</keyword>
<evidence type="ECO:0000313" key="2">
    <source>
        <dbReference type="Proteomes" id="UP000799539"/>
    </source>
</evidence>
<protein>
    <submittedName>
        <fullName evidence="1">Uncharacterized protein</fullName>
    </submittedName>
</protein>
<reference evidence="1" key="1">
    <citation type="journal article" date="2020" name="Stud. Mycol.">
        <title>101 Dothideomycetes genomes: a test case for predicting lifestyles and emergence of pathogens.</title>
        <authorList>
            <person name="Haridas S."/>
            <person name="Albert R."/>
            <person name="Binder M."/>
            <person name="Bloem J."/>
            <person name="Labutti K."/>
            <person name="Salamov A."/>
            <person name="Andreopoulos B."/>
            <person name="Baker S."/>
            <person name="Barry K."/>
            <person name="Bills G."/>
            <person name="Bluhm B."/>
            <person name="Cannon C."/>
            <person name="Castanera R."/>
            <person name="Culley D."/>
            <person name="Daum C."/>
            <person name="Ezra D."/>
            <person name="Gonzalez J."/>
            <person name="Henrissat B."/>
            <person name="Kuo A."/>
            <person name="Liang C."/>
            <person name="Lipzen A."/>
            <person name="Lutzoni F."/>
            <person name="Magnuson J."/>
            <person name="Mondo S."/>
            <person name="Nolan M."/>
            <person name="Ohm R."/>
            <person name="Pangilinan J."/>
            <person name="Park H.-J."/>
            <person name="Ramirez L."/>
            <person name="Alfaro M."/>
            <person name="Sun H."/>
            <person name="Tritt A."/>
            <person name="Yoshinaga Y."/>
            <person name="Zwiers L.-H."/>
            <person name="Turgeon B."/>
            <person name="Goodwin S."/>
            <person name="Spatafora J."/>
            <person name="Crous P."/>
            <person name="Grigoriev I."/>
        </authorList>
    </citation>
    <scope>NUCLEOTIDE SEQUENCE</scope>
    <source>
        <strain evidence="1">SCOH1-5</strain>
    </source>
</reference>
<gene>
    <name evidence="1" type="ORF">CERZMDRAFT_114826</name>
</gene>
<evidence type="ECO:0000313" key="1">
    <source>
        <dbReference type="EMBL" id="KAF2208111.1"/>
    </source>
</evidence>
<dbReference type="Proteomes" id="UP000799539">
    <property type="component" value="Unassembled WGS sequence"/>
</dbReference>
<dbReference type="OrthoDB" id="4135672at2759"/>
<sequence>MSSHGLSPQQIQILLQQLKQQEQQQQWFRVFKPEIDSVAHDPIDPVKRYHDGIFVELDRTTGEGTFFHVTGDIIAARGMRYEERDGFIPGQSGRLHQTTQLGWVLKTDFDSGRISSILRALPTPTKQQGVNFWKKSTIPGEIEIIWTKENGEPYGPNEPRRPVMKCNEWTDLAASTLRSQGVLRSAS</sequence>
<dbReference type="EMBL" id="ML992697">
    <property type="protein sequence ID" value="KAF2208111.1"/>
    <property type="molecule type" value="Genomic_DNA"/>
</dbReference>
<organism evidence="1 2">
    <name type="scientific">Cercospora zeae-maydis SCOH1-5</name>
    <dbReference type="NCBI Taxonomy" id="717836"/>
    <lineage>
        <taxon>Eukaryota</taxon>
        <taxon>Fungi</taxon>
        <taxon>Dikarya</taxon>
        <taxon>Ascomycota</taxon>
        <taxon>Pezizomycotina</taxon>
        <taxon>Dothideomycetes</taxon>
        <taxon>Dothideomycetidae</taxon>
        <taxon>Mycosphaerellales</taxon>
        <taxon>Mycosphaerellaceae</taxon>
        <taxon>Cercospora</taxon>
    </lineage>
</organism>
<accession>A0A6A6F698</accession>
<dbReference type="AlphaFoldDB" id="A0A6A6F698"/>